<feature type="chain" id="PRO_5045115442" description="VWFA domain-containing protein" evidence="3">
    <location>
        <begin position="27"/>
        <end position="644"/>
    </location>
</feature>
<evidence type="ECO:0000256" key="3">
    <source>
        <dbReference type="SAM" id="SignalP"/>
    </source>
</evidence>
<evidence type="ECO:0000259" key="4">
    <source>
        <dbReference type="PROSITE" id="PS50234"/>
    </source>
</evidence>
<evidence type="ECO:0000256" key="1">
    <source>
        <dbReference type="SAM" id="MobiDB-lite"/>
    </source>
</evidence>
<name>A0ABM5PMF2_9CORY</name>
<dbReference type="SUPFAM" id="SSF53300">
    <property type="entry name" value="vWA-like"/>
    <property type="match status" value="1"/>
</dbReference>
<feature type="compositionally biased region" description="Acidic residues" evidence="1">
    <location>
        <begin position="580"/>
        <end position="606"/>
    </location>
</feature>
<feature type="region of interest" description="Disordered" evidence="1">
    <location>
        <begin position="568"/>
        <end position="609"/>
    </location>
</feature>
<dbReference type="InterPro" id="IPR036465">
    <property type="entry name" value="vWFA_dom_sf"/>
</dbReference>
<keyword evidence="2" id="KW-0472">Membrane</keyword>
<feature type="transmembrane region" description="Helical" evidence="2">
    <location>
        <begin position="617"/>
        <end position="638"/>
    </location>
</feature>
<reference evidence="6" key="1">
    <citation type="submission" date="2013-02" db="EMBL/GenBank/DDBJ databases">
        <title>The complete genome sequence of Corynebacterium casei LMG S-19264 (=DSM 44701).</title>
        <authorList>
            <person name="Ruckert C."/>
            <person name="Albersmeier A."/>
            <person name="Kalinowski J."/>
        </authorList>
    </citation>
    <scope>NUCLEOTIDE SEQUENCE [LARGE SCALE GENOMIC DNA]</scope>
    <source>
        <strain evidence="6">LMG S-19264</strain>
    </source>
</reference>
<evidence type="ECO:0000313" key="5">
    <source>
        <dbReference type="EMBL" id="AHI19085.1"/>
    </source>
</evidence>
<dbReference type="EMBL" id="CP004350">
    <property type="protein sequence ID" value="AHI19085.1"/>
    <property type="molecule type" value="Genomic_DNA"/>
</dbReference>
<dbReference type="SMART" id="SM00327">
    <property type="entry name" value="VWA"/>
    <property type="match status" value="1"/>
</dbReference>
<dbReference type="InterPro" id="IPR002035">
    <property type="entry name" value="VWF_A"/>
</dbReference>
<feature type="domain" description="VWFA" evidence="4">
    <location>
        <begin position="39"/>
        <end position="225"/>
    </location>
</feature>
<gene>
    <name evidence="5" type="ORF">CCASEI_02510</name>
</gene>
<proteinExistence type="predicted"/>
<dbReference type="RefSeq" id="WP_006823176.1">
    <property type="nucleotide sequence ID" value="NZ_CP004350.1"/>
</dbReference>
<dbReference type="GeneID" id="82876694"/>
<keyword evidence="2" id="KW-0812">Transmembrane</keyword>
<dbReference type="PROSITE" id="PS50234">
    <property type="entry name" value="VWFA"/>
    <property type="match status" value="1"/>
</dbReference>
<keyword evidence="3" id="KW-0732">Signal</keyword>
<keyword evidence="6" id="KW-1185">Reference proteome</keyword>
<accession>A0ABM5PMF2</accession>
<organism evidence="5 6">
    <name type="scientific">Corynebacterium casei LMG S-19264</name>
    <dbReference type="NCBI Taxonomy" id="1285583"/>
    <lineage>
        <taxon>Bacteria</taxon>
        <taxon>Bacillati</taxon>
        <taxon>Actinomycetota</taxon>
        <taxon>Actinomycetes</taxon>
        <taxon>Mycobacteriales</taxon>
        <taxon>Corynebacteriaceae</taxon>
        <taxon>Corynebacterium</taxon>
    </lineage>
</organism>
<dbReference type="Proteomes" id="UP000019226">
    <property type="component" value="Chromosome"/>
</dbReference>
<evidence type="ECO:0000256" key="2">
    <source>
        <dbReference type="SAM" id="Phobius"/>
    </source>
</evidence>
<dbReference type="Pfam" id="PF13519">
    <property type="entry name" value="VWA_2"/>
    <property type="match status" value="1"/>
</dbReference>
<evidence type="ECO:0000313" key="6">
    <source>
        <dbReference type="Proteomes" id="UP000019226"/>
    </source>
</evidence>
<protein>
    <recommendedName>
        <fullName evidence="4">VWFA domain-containing protein</fullName>
    </recommendedName>
</protein>
<dbReference type="Gene3D" id="3.40.50.410">
    <property type="entry name" value="von Willebrand factor, type A domain"/>
    <property type="match status" value="1"/>
</dbReference>
<keyword evidence="2" id="KW-1133">Transmembrane helix</keyword>
<sequence>MGTGKVVAGILTVLGLAATSAPIAMAQESQEAGENNVPPTMLILDASGSMGETDAGGQTRMDTAKEATHTFLDGVPEDSELGFITYGTGTSNAPEEREAGCEDVTTLAPLASGQLDDIRGEVDGIEASGYTPMGPALRQAADELPEEGARNVVLVSDGIDTCAPPPVCDVAKELHDQGIDLIINTVGFLVDGEARAELECIAEAGGGQYLDANDADSLAESMRVLHTRSINAYESDLEEYEGSDSETAPTEVPADVEAFSSPLHDPGAALNEINSPAQHWRIPVEEGERLAISGLTVQPPSFGGLFDTRFGMSLDFADSACRASDWNQVDSSSAQGVQAVAAISEIAGEECGADGYVDFSISRVGNYLEGQDIPMELKITRFAGEDVSEVPDPEAESELGEVSIPENTETAAPGTWFDDAAELPDGNEQGVSADIVPGETHFYKVPVEYGQRLAAAIQNDGTDVERGSGISVDQLVVNVYNEARQPVLPSENVQLNNDDPKVFGHAAPLNYRNMEEGDSSTGRLYQDGDQYIAVNYQRMSNSGNEEVGDGEQHTARYSLAALVDGEAQPGPTFTAASADSDSEAPAEDSEDVEADDAAADSLEDSEQGSSASEGIGVIAWVLPGLVMLVIAGVVFVYFSKSKKK</sequence>
<feature type="signal peptide" evidence="3">
    <location>
        <begin position="1"/>
        <end position="26"/>
    </location>
</feature>